<proteinExistence type="evidence at protein level"/>
<dbReference type="InterPro" id="IPR001753">
    <property type="entry name" value="Enoyl-CoA_hydra/iso"/>
</dbReference>
<comment type="similarity">
    <text evidence="1">Belongs to the enoyl-CoA hydratase/isomerase family.</text>
</comment>
<dbReference type="GO" id="GO:0003824">
    <property type="term" value="F:catalytic activity"/>
    <property type="evidence" value="ECO:0007669"/>
    <property type="project" value="UniProtKB-ARBA"/>
</dbReference>
<protein>
    <submittedName>
        <fullName evidence="2">Enoyl-CoA hydratase</fullName>
    </submittedName>
</protein>
<keyword evidence="3 4" id="KW-0002">3D-structure</keyword>
<feature type="binding site" evidence="3">
    <location>
        <position position="121"/>
    </location>
    <ligand>
        <name>(R)-4'-phosphopantetheine</name>
        <dbReference type="ChEBI" id="CHEBI:61723"/>
    </ligand>
</feature>
<evidence type="ECO:0007829" key="4">
    <source>
        <dbReference type="PDB" id="8AHZ"/>
    </source>
</evidence>
<reference evidence="3 4" key="2">
    <citation type="journal article" date="2023" name="Nat. Commun.">
        <title>Decrypting the programming of beta-methylation in virginiamycin M biosynthesis.</title>
        <authorList>
            <person name="Collin S."/>
            <person name="Cox R.J."/>
            <person name="Paris C."/>
            <person name="Jacob C."/>
            <person name="Chagot B."/>
            <person name="Weissman K.J."/>
            <person name="Gruez A."/>
        </authorList>
    </citation>
    <scope>X-RAY CRYSTALLOGRAPHY (1.70 ANGSTROMS) OF 2-246 IN COMPLEX WITH (R)-4'-PHOSPHOPANTETHEINE</scope>
</reference>
<organism evidence="2">
    <name type="scientific">Streptomyces virginiae</name>
    <name type="common">Streptomyces cinnamonensis</name>
    <dbReference type="NCBI Taxonomy" id="1961"/>
    <lineage>
        <taxon>Bacteria</taxon>
        <taxon>Bacillati</taxon>
        <taxon>Actinomycetota</taxon>
        <taxon>Actinomycetes</taxon>
        <taxon>Kitasatosporales</taxon>
        <taxon>Streptomycetaceae</taxon>
        <taxon>Streptomyces</taxon>
    </lineage>
</organism>
<evidence type="ECO:0007829" key="3">
    <source>
        <dbReference type="PDB" id="8AHQ"/>
    </source>
</evidence>
<dbReference type="Gene3D" id="3.90.226.10">
    <property type="entry name" value="2-enoyl-CoA Hydratase, Chain A, domain 1"/>
    <property type="match status" value="1"/>
</dbReference>
<dbReference type="EMBL" id="AB283030">
    <property type="protein sequence ID" value="BAF50724.1"/>
    <property type="molecule type" value="Genomic_DNA"/>
</dbReference>
<evidence type="ECO:0000313" key="2">
    <source>
        <dbReference type="EMBL" id="BAF50724.1"/>
    </source>
</evidence>
<feature type="binding site" evidence="3">
    <location>
        <position position="125"/>
    </location>
    <ligand>
        <name>(R)-4'-phosphopantetheine</name>
        <dbReference type="ChEBI" id="CHEBI:61723"/>
    </ligand>
</feature>
<evidence type="ECO:0000256" key="1">
    <source>
        <dbReference type="ARBA" id="ARBA00005254"/>
    </source>
</evidence>
<reference evidence="2" key="1">
    <citation type="journal article" date="2007" name="Gene">
        <title>Characterization of biosynthetic gene cluster for the production of virginiamycin M, a streptogramin type A antibiotic, in Streptomyces virginiae.</title>
        <authorList>
            <person name="Pulsawat N."/>
            <person name="Kitani S."/>
            <person name="Nihira T."/>
        </authorList>
    </citation>
    <scope>NUCLEOTIDE SEQUENCE</scope>
</reference>
<dbReference type="PDB" id="8AHZ">
    <property type="method" value="X-ray"/>
    <property type="resolution" value="1.70 A"/>
    <property type="chains" value="A/B/C=2-246"/>
</dbReference>
<gene>
    <name evidence="2" type="primary">virD</name>
</gene>
<feature type="binding site" evidence="3">
    <location>
        <position position="123"/>
    </location>
    <ligand>
        <name>(R)-4'-phosphopantetheine</name>
        <dbReference type="ChEBI" id="CHEBI:61723"/>
    </ligand>
</feature>
<dbReference type="PDB" id="8AHQ">
    <property type="method" value="X-ray"/>
    <property type="resolution" value="2.10 A"/>
    <property type="chains" value="A/B=2-246"/>
</dbReference>
<accession>A4PHM7</accession>
<name>A4PHM7_STRVG</name>
<dbReference type="SUPFAM" id="SSF52096">
    <property type="entry name" value="ClpP/crotonase"/>
    <property type="match status" value="1"/>
</dbReference>
<dbReference type="InterPro" id="IPR029045">
    <property type="entry name" value="ClpP/crotonase-like_dom_sf"/>
</dbReference>
<dbReference type="Pfam" id="PF00378">
    <property type="entry name" value="ECH_1"/>
    <property type="match status" value="1"/>
</dbReference>
<dbReference type="PANTHER" id="PTHR42964">
    <property type="entry name" value="ENOYL-COA HYDRATASE"/>
    <property type="match status" value="1"/>
</dbReference>
<dbReference type="PANTHER" id="PTHR42964:SF1">
    <property type="entry name" value="POLYKETIDE BIOSYNTHESIS ENOYL-COA HYDRATASE PKSH-RELATED"/>
    <property type="match status" value="1"/>
</dbReference>
<dbReference type="InterPro" id="IPR051683">
    <property type="entry name" value="Enoyl-CoA_Hydratase/Isomerase"/>
</dbReference>
<dbReference type="SMR" id="A4PHM7"/>
<dbReference type="AlphaFoldDB" id="A4PHM7"/>
<sequence length="246" mass="26010">MRVVRGRGLLRAVLDRPERRNPIDAGLLTSLARALDQAESDQDCRVFVLSSTGEDFCAGTDLSGGDPAPEPLPDGAELPYWTLLERLTRSPLATVAVVDGRATAGGVGLAAACDLVLAGERARFRLTEVLAGLVPAMALPFVARRTGEQRAFAATLRAEEFDAGAAHRVGLADLAGPRAEDLLPPVLAGLGRTDRSTTAALKEYRARLFPRDARLGHDASRLLIERFAAPGTGQLLARLREAGAAA</sequence>
<dbReference type="CDD" id="cd06558">
    <property type="entry name" value="crotonase-like"/>
    <property type="match status" value="1"/>
</dbReference>